<dbReference type="Proteomes" id="UP000299102">
    <property type="component" value="Unassembled WGS sequence"/>
</dbReference>
<organism evidence="2 3">
    <name type="scientific">Eumeta variegata</name>
    <name type="common">Bagworm moth</name>
    <name type="synonym">Eumeta japonica</name>
    <dbReference type="NCBI Taxonomy" id="151549"/>
    <lineage>
        <taxon>Eukaryota</taxon>
        <taxon>Metazoa</taxon>
        <taxon>Ecdysozoa</taxon>
        <taxon>Arthropoda</taxon>
        <taxon>Hexapoda</taxon>
        <taxon>Insecta</taxon>
        <taxon>Pterygota</taxon>
        <taxon>Neoptera</taxon>
        <taxon>Endopterygota</taxon>
        <taxon>Lepidoptera</taxon>
        <taxon>Glossata</taxon>
        <taxon>Ditrysia</taxon>
        <taxon>Tineoidea</taxon>
        <taxon>Psychidae</taxon>
        <taxon>Oiketicinae</taxon>
        <taxon>Eumeta</taxon>
    </lineage>
</organism>
<dbReference type="AlphaFoldDB" id="A0A4C1Y8Y9"/>
<reference evidence="2 3" key="1">
    <citation type="journal article" date="2019" name="Commun. Biol.">
        <title>The bagworm genome reveals a unique fibroin gene that provides high tensile strength.</title>
        <authorList>
            <person name="Kono N."/>
            <person name="Nakamura H."/>
            <person name="Ohtoshi R."/>
            <person name="Tomita M."/>
            <person name="Numata K."/>
            <person name="Arakawa K."/>
        </authorList>
    </citation>
    <scope>NUCLEOTIDE SEQUENCE [LARGE SCALE GENOMIC DNA]</scope>
</reference>
<name>A0A4C1Y8Y9_EUMVA</name>
<sequence>MKSSRAAAARPPLDEATRFNVTCFLSVTHSLVTHILGVTRSRWSSSPMDTRNPGDDQYFAGLSGRSRISHEEGNGMMQGDWNDGRRIGVREAESGSP</sequence>
<dbReference type="EMBL" id="BGZK01001122">
    <property type="protein sequence ID" value="GBP71793.1"/>
    <property type="molecule type" value="Genomic_DNA"/>
</dbReference>
<feature type="region of interest" description="Disordered" evidence="1">
    <location>
        <begin position="69"/>
        <end position="97"/>
    </location>
</feature>
<feature type="compositionally biased region" description="Basic and acidic residues" evidence="1">
    <location>
        <begin position="82"/>
        <end position="97"/>
    </location>
</feature>
<protein>
    <submittedName>
        <fullName evidence="2">Uncharacterized protein</fullName>
    </submittedName>
</protein>
<accession>A0A4C1Y8Y9</accession>
<gene>
    <name evidence="2" type="ORF">EVAR_88647_1</name>
</gene>
<proteinExistence type="predicted"/>
<evidence type="ECO:0000313" key="3">
    <source>
        <dbReference type="Proteomes" id="UP000299102"/>
    </source>
</evidence>
<keyword evidence="3" id="KW-1185">Reference proteome</keyword>
<comment type="caution">
    <text evidence="2">The sequence shown here is derived from an EMBL/GenBank/DDBJ whole genome shotgun (WGS) entry which is preliminary data.</text>
</comment>
<evidence type="ECO:0000313" key="2">
    <source>
        <dbReference type="EMBL" id="GBP71793.1"/>
    </source>
</evidence>
<evidence type="ECO:0000256" key="1">
    <source>
        <dbReference type="SAM" id="MobiDB-lite"/>
    </source>
</evidence>